<dbReference type="RefSeq" id="WP_231335471.1">
    <property type="nucleotide sequence ID" value="NZ_CP059572.1"/>
</dbReference>
<proteinExistence type="predicted"/>
<dbReference type="SUPFAM" id="SSF52540">
    <property type="entry name" value="P-loop containing nucleoside triphosphate hydrolases"/>
    <property type="match status" value="1"/>
</dbReference>
<dbReference type="Gene3D" id="3.40.50.300">
    <property type="entry name" value="P-loop containing nucleotide triphosphate hydrolases"/>
    <property type="match status" value="1"/>
</dbReference>
<evidence type="ECO:0000313" key="2">
    <source>
        <dbReference type="Proteomes" id="UP001049518"/>
    </source>
</evidence>
<accession>A0ABX8QZN9</accession>
<gene>
    <name evidence="1" type="ORF">AGRA3207_003227</name>
</gene>
<reference evidence="1" key="1">
    <citation type="submission" date="2020-07" db="EMBL/GenBank/DDBJ databases">
        <authorList>
            <person name="Tarantini F.S."/>
            <person name="Hong K.W."/>
            <person name="Chan K.G."/>
        </authorList>
    </citation>
    <scope>NUCLEOTIDE SEQUENCE</scope>
    <source>
        <strain evidence="1">32-07</strain>
    </source>
</reference>
<name>A0ABX8QZN9_9ACTN</name>
<protein>
    <recommendedName>
        <fullName evidence="3">Thymidylate kinase</fullName>
    </recommendedName>
</protein>
<keyword evidence="2" id="KW-1185">Reference proteome</keyword>
<dbReference type="InterPro" id="IPR027417">
    <property type="entry name" value="P-loop_NTPase"/>
</dbReference>
<dbReference type="Proteomes" id="UP001049518">
    <property type="component" value="Chromosome"/>
</dbReference>
<sequence length="273" mass="29402">MPADVLRAALVGIDGSGKSTVLRLLTGARAGRRGDRAALSCLRAHENPDGPLHGLSRHLESLSRDADRLGAPELKLAVLYLQMCTFAVTERFFVGEMGARVVLSERHPVVDGLAYLPMYRDAIGRVTGPDRPARLRGHLASLDPADVAAALAWCERLGRRLGGAPDLTTVAAGLVRLADLPAAERPAALAARLGVCLPDVVIHLDVDVAEARRRVRERGKPAELHESHDLLSRIRDGYDSALTSLETVRVHRVRADTASPAELAAEIDRLITE</sequence>
<evidence type="ECO:0008006" key="3">
    <source>
        <dbReference type="Google" id="ProtNLM"/>
    </source>
</evidence>
<organism evidence="1 2">
    <name type="scientific">Actinomadura graeca</name>
    <dbReference type="NCBI Taxonomy" id="2750812"/>
    <lineage>
        <taxon>Bacteria</taxon>
        <taxon>Bacillati</taxon>
        <taxon>Actinomycetota</taxon>
        <taxon>Actinomycetes</taxon>
        <taxon>Streptosporangiales</taxon>
        <taxon>Thermomonosporaceae</taxon>
        <taxon>Actinomadura</taxon>
    </lineage>
</organism>
<evidence type="ECO:0000313" key="1">
    <source>
        <dbReference type="EMBL" id="QXJ22253.1"/>
    </source>
</evidence>
<dbReference type="EMBL" id="CP059572">
    <property type="protein sequence ID" value="QXJ22253.1"/>
    <property type="molecule type" value="Genomic_DNA"/>
</dbReference>